<dbReference type="CDD" id="cd03109">
    <property type="entry name" value="DTBS"/>
    <property type="match status" value="1"/>
</dbReference>
<comment type="subcellular location">
    <subcellularLocation>
        <location evidence="8">Cytoplasm</location>
    </subcellularLocation>
</comment>
<comment type="function">
    <text evidence="8">Catalyzes a mechanistically unusual reaction, the ATP-dependent insertion of CO2 between the N7 and N8 nitrogen atoms of 7,8-diaminopelargonic acid (DAPA, also called 7,8-diammoniononanoate) to form a ureido ring.</text>
</comment>
<dbReference type="GO" id="GO:0005524">
    <property type="term" value="F:ATP binding"/>
    <property type="evidence" value="ECO:0007669"/>
    <property type="project" value="UniProtKB-UniRule"/>
</dbReference>
<dbReference type="GO" id="GO:0042803">
    <property type="term" value="F:protein homodimerization activity"/>
    <property type="evidence" value="ECO:0007669"/>
    <property type="project" value="UniProtKB-ARBA"/>
</dbReference>
<evidence type="ECO:0000256" key="4">
    <source>
        <dbReference type="ARBA" id="ARBA00022741"/>
    </source>
</evidence>
<dbReference type="InterPro" id="IPR004472">
    <property type="entry name" value="DTB_synth_BioD"/>
</dbReference>
<evidence type="ECO:0000256" key="3">
    <source>
        <dbReference type="ARBA" id="ARBA00022723"/>
    </source>
</evidence>
<dbReference type="AlphaFoldDB" id="A0A2Z4PWN7"/>
<sequence length="231" mass="24668">MRKRFFVTGIDTDAGKTYVTVGLLEAAKRAGLKSLGLKPIAAGADRIEGSLRNDDALRIQKASSVSLLYEQVNPVVLADAIAPHIAAMKEGRLITASRLEGFIKGALLTPHELALVEGAGGWRVPLNDRELLSDVAKSLGFPVILVVNMKLGCLNHAILTAEAIARDGLTLAGWVANNSTSERMPCYEENLASLTSMLPVPLLGTLSWCQEESESQQDFDAILSALVSSTL</sequence>
<dbReference type="HAMAP" id="MF_00336">
    <property type="entry name" value="BioD"/>
    <property type="match status" value="1"/>
</dbReference>
<reference evidence="9 10" key="1">
    <citation type="submission" date="2016-06" db="EMBL/GenBank/DDBJ databases">
        <title>The sequenced genome of the ice-adhering bacterium Marinomonas primoryensis, from Antarctica.</title>
        <authorList>
            <person name="Graham L."/>
            <person name="Vance T.D.R."/>
            <person name="Davies P.L."/>
        </authorList>
    </citation>
    <scope>NUCLEOTIDE SEQUENCE [LARGE SCALE GENOMIC DNA]</scope>
    <source>
        <strain evidence="9 10">AceL</strain>
    </source>
</reference>
<proteinExistence type="inferred from homology"/>
<dbReference type="RefSeq" id="WP_112140586.1">
    <property type="nucleotide sequence ID" value="NZ_CP016181.1"/>
</dbReference>
<feature type="binding site" evidence="8">
    <location>
        <position position="17"/>
    </location>
    <ligand>
        <name>Mg(2+)</name>
        <dbReference type="ChEBI" id="CHEBI:18420"/>
    </ligand>
</feature>
<feature type="binding site" evidence="8">
    <location>
        <begin position="117"/>
        <end position="120"/>
    </location>
    <ligand>
        <name>ATP</name>
        <dbReference type="ChEBI" id="CHEBI:30616"/>
    </ligand>
</feature>
<keyword evidence="3 8" id="KW-0479">Metal-binding</keyword>
<gene>
    <name evidence="8" type="primary">bioD</name>
    <name evidence="9" type="ORF">A8139_18885</name>
</gene>
<dbReference type="GO" id="GO:0000287">
    <property type="term" value="F:magnesium ion binding"/>
    <property type="evidence" value="ECO:0007669"/>
    <property type="project" value="UniProtKB-UniRule"/>
</dbReference>
<evidence type="ECO:0000256" key="6">
    <source>
        <dbReference type="ARBA" id="ARBA00022840"/>
    </source>
</evidence>
<dbReference type="UniPathway" id="UPA00078">
    <property type="reaction ID" value="UER00161"/>
</dbReference>
<evidence type="ECO:0000313" key="9">
    <source>
        <dbReference type="EMBL" id="AWY01795.1"/>
    </source>
</evidence>
<dbReference type="EC" id="6.3.3.3" evidence="8"/>
<keyword evidence="1 8" id="KW-0963">Cytoplasm</keyword>
<comment type="caution">
    <text evidence="8">Lacks conserved residue(s) required for the propagation of feature annotation.</text>
</comment>
<dbReference type="PIRSF" id="PIRSF006755">
    <property type="entry name" value="DTB_synth"/>
    <property type="match status" value="1"/>
</dbReference>
<keyword evidence="6 8" id="KW-0067">ATP-binding</keyword>
<dbReference type="FunFam" id="3.40.50.300:FF:000292">
    <property type="entry name" value="ATP-dependent dethiobiotin synthetase BioD"/>
    <property type="match status" value="1"/>
</dbReference>
<comment type="cofactor">
    <cofactor evidence="8">
        <name>Mg(2+)</name>
        <dbReference type="ChEBI" id="CHEBI:18420"/>
    </cofactor>
</comment>
<name>A0A2Z4PWN7_9GAMM</name>
<evidence type="ECO:0000256" key="5">
    <source>
        <dbReference type="ARBA" id="ARBA00022756"/>
    </source>
</evidence>
<keyword evidence="7 8" id="KW-0460">Magnesium</keyword>
<dbReference type="Proteomes" id="UP000249898">
    <property type="component" value="Chromosome"/>
</dbReference>
<keyword evidence="2 8" id="KW-0436">Ligase</keyword>
<evidence type="ECO:0000256" key="7">
    <source>
        <dbReference type="ARBA" id="ARBA00022842"/>
    </source>
</evidence>
<feature type="binding site" evidence="8">
    <location>
        <begin position="177"/>
        <end position="178"/>
    </location>
    <ligand>
        <name>ATP</name>
        <dbReference type="ChEBI" id="CHEBI:30616"/>
    </ligand>
</feature>
<feature type="active site" evidence="8">
    <location>
        <position position="38"/>
    </location>
</feature>
<dbReference type="Pfam" id="PF13500">
    <property type="entry name" value="AAA_26"/>
    <property type="match status" value="1"/>
</dbReference>
<evidence type="ECO:0000256" key="1">
    <source>
        <dbReference type="ARBA" id="ARBA00022490"/>
    </source>
</evidence>
<evidence type="ECO:0000313" key="10">
    <source>
        <dbReference type="Proteomes" id="UP000249898"/>
    </source>
</evidence>
<dbReference type="EMBL" id="CP016181">
    <property type="protein sequence ID" value="AWY01795.1"/>
    <property type="molecule type" value="Genomic_DNA"/>
</dbReference>
<dbReference type="OrthoDB" id="9802097at2"/>
<keyword evidence="4 8" id="KW-0547">Nucleotide-binding</keyword>
<dbReference type="GO" id="GO:0005829">
    <property type="term" value="C:cytosol"/>
    <property type="evidence" value="ECO:0007669"/>
    <property type="project" value="TreeGrafter"/>
</dbReference>
<comment type="pathway">
    <text evidence="8">Cofactor biosynthesis; biotin biosynthesis; biotin from 7,8-diaminononanoate: step 1/2.</text>
</comment>
<comment type="catalytic activity">
    <reaction evidence="8">
        <text>(7R,8S)-7,8-diammoniononanoate + CO2 + ATP = (4R,5S)-dethiobiotin + ADP + phosphate + 3 H(+)</text>
        <dbReference type="Rhea" id="RHEA:15805"/>
        <dbReference type="ChEBI" id="CHEBI:15378"/>
        <dbReference type="ChEBI" id="CHEBI:16526"/>
        <dbReference type="ChEBI" id="CHEBI:30616"/>
        <dbReference type="ChEBI" id="CHEBI:43474"/>
        <dbReference type="ChEBI" id="CHEBI:149469"/>
        <dbReference type="ChEBI" id="CHEBI:149473"/>
        <dbReference type="ChEBI" id="CHEBI:456216"/>
        <dbReference type="EC" id="6.3.3.3"/>
    </reaction>
</comment>
<dbReference type="PANTHER" id="PTHR43210">
    <property type="entry name" value="DETHIOBIOTIN SYNTHETASE"/>
    <property type="match status" value="1"/>
</dbReference>
<accession>A0A2Z4PWN7</accession>
<keyword evidence="5 8" id="KW-0093">Biotin biosynthesis</keyword>
<feature type="binding site" evidence="8">
    <location>
        <position position="117"/>
    </location>
    <ligand>
        <name>Mg(2+)</name>
        <dbReference type="ChEBI" id="CHEBI:18420"/>
    </ligand>
</feature>
<organism evidence="9 10">
    <name type="scientific">Marinomonas primoryensis</name>
    <dbReference type="NCBI Taxonomy" id="178399"/>
    <lineage>
        <taxon>Bacteria</taxon>
        <taxon>Pseudomonadati</taxon>
        <taxon>Pseudomonadota</taxon>
        <taxon>Gammaproteobacteria</taxon>
        <taxon>Oceanospirillales</taxon>
        <taxon>Oceanospirillaceae</taxon>
        <taxon>Marinomonas</taxon>
    </lineage>
</organism>
<dbReference type="GO" id="GO:0009102">
    <property type="term" value="P:biotin biosynthetic process"/>
    <property type="evidence" value="ECO:0007669"/>
    <property type="project" value="UniProtKB-UniRule"/>
</dbReference>
<dbReference type="PANTHER" id="PTHR43210:SF5">
    <property type="entry name" value="DETHIOBIOTIN SYNTHETASE"/>
    <property type="match status" value="1"/>
</dbReference>
<feature type="binding site" evidence="8">
    <location>
        <begin position="13"/>
        <end position="18"/>
    </location>
    <ligand>
        <name>ATP</name>
        <dbReference type="ChEBI" id="CHEBI:30616"/>
    </ligand>
</feature>
<dbReference type="SUPFAM" id="SSF52540">
    <property type="entry name" value="P-loop containing nucleoside triphosphate hydrolases"/>
    <property type="match status" value="1"/>
</dbReference>
<protein>
    <recommendedName>
        <fullName evidence="8">ATP-dependent dethiobiotin synthetase BioD</fullName>
        <ecNumber evidence="8">6.3.3.3</ecNumber>
    </recommendedName>
    <alternativeName>
        <fullName evidence="8">DTB synthetase</fullName>
        <shortName evidence="8">DTBS</shortName>
    </alternativeName>
    <alternativeName>
        <fullName evidence="8">Dethiobiotin synthase</fullName>
    </alternativeName>
</protein>
<dbReference type="GO" id="GO:0004141">
    <property type="term" value="F:dethiobiotin synthase activity"/>
    <property type="evidence" value="ECO:0007669"/>
    <property type="project" value="UniProtKB-UniRule"/>
</dbReference>
<evidence type="ECO:0000256" key="2">
    <source>
        <dbReference type="ARBA" id="ARBA00022598"/>
    </source>
</evidence>
<dbReference type="InterPro" id="IPR027417">
    <property type="entry name" value="P-loop_NTPase"/>
</dbReference>
<evidence type="ECO:0000256" key="8">
    <source>
        <dbReference type="HAMAP-Rule" id="MF_00336"/>
    </source>
</evidence>
<comment type="subunit">
    <text evidence="8">Homodimer.</text>
</comment>
<feature type="binding site" evidence="8">
    <location>
        <position position="55"/>
    </location>
    <ligand>
        <name>Mg(2+)</name>
        <dbReference type="ChEBI" id="CHEBI:18420"/>
    </ligand>
</feature>
<feature type="binding site" evidence="8">
    <location>
        <position position="55"/>
    </location>
    <ligand>
        <name>ATP</name>
        <dbReference type="ChEBI" id="CHEBI:30616"/>
    </ligand>
</feature>
<comment type="similarity">
    <text evidence="8">Belongs to the dethiobiotin synthetase family.</text>
</comment>
<dbReference type="Gene3D" id="3.40.50.300">
    <property type="entry name" value="P-loop containing nucleotide triphosphate hydrolases"/>
    <property type="match status" value="1"/>
</dbReference>
<dbReference type="NCBIfam" id="TIGR00347">
    <property type="entry name" value="bioD"/>
    <property type="match status" value="1"/>
</dbReference>